<dbReference type="AlphaFoldDB" id="A0A151ICP0"/>
<proteinExistence type="predicted"/>
<organism evidence="1 2">
    <name type="scientific">Cyphomyrmex costatus</name>
    <dbReference type="NCBI Taxonomy" id="456900"/>
    <lineage>
        <taxon>Eukaryota</taxon>
        <taxon>Metazoa</taxon>
        <taxon>Ecdysozoa</taxon>
        <taxon>Arthropoda</taxon>
        <taxon>Hexapoda</taxon>
        <taxon>Insecta</taxon>
        <taxon>Pterygota</taxon>
        <taxon>Neoptera</taxon>
        <taxon>Endopterygota</taxon>
        <taxon>Hymenoptera</taxon>
        <taxon>Apocrita</taxon>
        <taxon>Aculeata</taxon>
        <taxon>Formicoidea</taxon>
        <taxon>Formicidae</taxon>
        <taxon>Myrmicinae</taxon>
        <taxon>Cyphomyrmex</taxon>
    </lineage>
</organism>
<name>A0A151ICP0_9HYME</name>
<keyword evidence="2" id="KW-1185">Reference proteome</keyword>
<protein>
    <submittedName>
        <fullName evidence="1">Uncharacterized protein</fullName>
    </submittedName>
</protein>
<evidence type="ECO:0000313" key="1">
    <source>
        <dbReference type="EMBL" id="KYM98114.1"/>
    </source>
</evidence>
<gene>
    <name evidence="1" type="ORF">ALC62_11187</name>
</gene>
<accession>A0A151ICP0</accession>
<reference evidence="1 2" key="1">
    <citation type="submission" date="2016-03" db="EMBL/GenBank/DDBJ databases">
        <title>Cyphomyrmex costatus WGS genome.</title>
        <authorList>
            <person name="Nygaard S."/>
            <person name="Hu H."/>
            <person name="Boomsma J."/>
            <person name="Zhang G."/>
        </authorList>
    </citation>
    <scope>NUCLEOTIDE SEQUENCE [LARGE SCALE GENOMIC DNA]</scope>
    <source>
        <strain evidence="1">MS0001</strain>
        <tissue evidence="1">Whole body</tissue>
    </source>
</reference>
<evidence type="ECO:0000313" key="2">
    <source>
        <dbReference type="Proteomes" id="UP000078542"/>
    </source>
</evidence>
<sequence>MYAHFMKNVGPVSQFSCYKFEAKHKYLKKSAYIISCKKDTAYSVAVKHQLHMCYRFINSSSIFPSLIIGPKKTIDKYKETRIIALLPDDIKNNFIISNWIEYKGTRFHANLVVMIDENESGPLFDSIDAIIVSQNIVIFHCDILTTIGFNERIRAYEIRFSGIKTNVNIEDLSDPFPISLHTNIHNEKYVILRYAI</sequence>
<dbReference type="EMBL" id="KQ978013">
    <property type="protein sequence ID" value="KYM98114.1"/>
    <property type="molecule type" value="Genomic_DNA"/>
</dbReference>
<dbReference type="Proteomes" id="UP000078542">
    <property type="component" value="Unassembled WGS sequence"/>
</dbReference>